<proteinExistence type="predicted"/>
<evidence type="ECO:0000313" key="1">
    <source>
        <dbReference type="EMBL" id="JAE37753.1"/>
    </source>
</evidence>
<dbReference type="EMBL" id="GBRH01160143">
    <property type="protein sequence ID" value="JAE37753.1"/>
    <property type="molecule type" value="Transcribed_RNA"/>
</dbReference>
<organism evidence="1">
    <name type="scientific">Arundo donax</name>
    <name type="common">Giant reed</name>
    <name type="synonym">Donax arundinaceus</name>
    <dbReference type="NCBI Taxonomy" id="35708"/>
    <lineage>
        <taxon>Eukaryota</taxon>
        <taxon>Viridiplantae</taxon>
        <taxon>Streptophyta</taxon>
        <taxon>Embryophyta</taxon>
        <taxon>Tracheophyta</taxon>
        <taxon>Spermatophyta</taxon>
        <taxon>Magnoliopsida</taxon>
        <taxon>Liliopsida</taxon>
        <taxon>Poales</taxon>
        <taxon>Poaceae</taxon>
        <taxon>PACMAD clade</taxon>
        <taxon>Arundinoideae</taxon>
        <taxon>Arundineae</taxon>
        <taxon>Arundo</taxon>
    </lineage>
</organism>
<reference evidence="1" key="1">
    <citation type="submission" date="2014-09" db="EMBL/GenBank/DDBJ databases">
        <authorList>
            <person name="Magalhaes I.L.F."/>
            <person name="Oliveira U."/>
            <person name="Santos F.R."/>
            <person name="Vidigal T.H.D.A."/>
            <person name="Brescovit A.D."/>
            <person name="Santos A.J."/>
        </authorList>
    </citation>
    <scope>NUCLEOTIDE SEQUENCE</scope>
    <source>
        <tissue evidence="1">Shoot tissue taken approximately 20 cm above the soil surface</tissue>
    </source>
</reference>
<accession>A0A0A9HXV3</accession>
<name>A0A0A9HXV3_ARUDO</name>
<reference evidence="1" key="2">
    <citation type="journal article" date="2015" name="Data Brief">
        <title>Shoot transcriptome of the giant reed, Arundo donax.</title>
        <authorList>
            <person name="Barrero R.A."/>
            <person name="Guerrero F.D."/>
            <person name="Moolhuijzen P."/>
            <person name="Goolsby J.A."/>
            <person name="Tidwell J."/>
            <person name="Bellgard S.E."/>
            <person name="Bellgard M.I."/>
        </authorList>
    </citation>
    <scope>NUCLEOTIDE SEQUENCE</scope>
    <source>
        <tissue evidence="1">Shoot tissue taken approximately 20 cm above the soil surface</tissue>
    </source>
</reference>
<sequence>MSDLSGGEGG</sequence>
<protein>
    <submittedName>
        <fullName evidence="1">Uncharacterized protein</fullName>
    </submittedName>
</protein>